<dbReference type="InterPro" id="IPR007404">
    <property type="entry name" value="YdjM-like"/>
</dbReference>
<dbReference type="Pfam" id="PF04307">
    <property type="entry name" value="YdjM"/>
    <property type="match status" value="1"/>
</dbReference>
<dbReference type="EMBL" id="MFNE01000010">
    <property type="protein sequence ID" value="OGG96696.1"/>
    <property type="molecule type" value="Genomic_DNA"/>
</dbReference>
<evidence type="ECO:0000256" key="1">
    <source>
        <dbReference type="SAM" id="Phobius"/>
    </source>
</evidence>
<dbReference type="Proteomes" id="UP000178449">
    <property type="component" value="Unassembled WGS sequence"/>
</dbReference>
<protein>
    <submittedName>
        <fullName evidence="2">Uncharacterized protein</fullName>
    </submittedName>
</protein>
<accession>A0A1F6GEZ8</accession>
<reference evidence="2 3" key="1">
    <citation type="journal article" date="2016" name="Nat. Commun.">
        <title>Thousands of microbial genomes shed light on interconnected biogeochemical processes in an aquifer system.</title>
        <authorList>
            <person name="Anantharaman K."/>
            <person name="Brown C.T."/>
            <person name="Hug L.A."/>
            <person name="Sharon I."/>
            <person name="Castelle C.J."/>
            <person name="Probst A.J."/>
            <person name="Thomas B.C."/>
            <person name="Singh A."/>
            <person name="Wilkins M.J."/>
            <person name="Karaoz U."/>
            <person name="Brodie E.L."/>
            <person name="Williams K.H."/>
            <person name="Hubbard S.S."/>
            <person name="Banfield J.F."/>
        </authorList>
    </citation>
    <scope>NUCLEOTIDE SEQUENCE [LARGE SCALE GENOMIC DNA]</scope>
</reference>
<feature type="transmembrane region" description="Helical" evidence="1">
    <location>
        <begin position="37"/>
        <end position="59"/>
    </location>
</feature>
<dbReference type="STRING" id="1817772.A2527_03835"/>
<organism evidence="2 3">
    <name type="scientific">Candidatus Lambdaproteobacteria bacterium RIFOXYD2_FULL_50_16</name>
    <dbReference type="NCBI Taxonomy" id="1817772"/>
    <lineage>
        <taxon>Bacteria</taxon>
        <taxon>Pseudomonadati</taxon>
        <taxon>Pseudomonadota</taxon>
        <taxon>Candidatus Lambdaproteobacteria</taxon>
    </lineage>
</organism>
<feature type="transmembrane region" description="Helical" evidence="1">
    <location>
        <begin position="153"/>
        <end position="170"/>
    </location>
</feature>
<dbReference type="AlphaFoldDB" id="A0A1F6GEZ8"/>
<sequence>MNLGGHLAGGIVAGALSAGALGALGRLNPSQIDPSQAWGGPEGIKLAGVFLVALAAALFPDLDQATHPQRWFYRALFLGLLYLFVSGHLLAFALITLISLLPLLHQHRGWTHRFWAPLFIALLVALAIEYHRSRSAFWSDFDSTKVLAFFSHYWIYLLAAISGHQSHLWLDRVKKST</sequence>
<evidence type="ECO:0000313" key="2">
    <source>
        <dbReference type="EMBL" id="OGG96696.1"/>
    </source>
</evidence>
<feature type="transmembrane region" description="Helical" evidence="1">
    <location>
        <begin position="114"/>
        <end position="133"/>
    </location>
</feature>
<gene>
    <name evidence="2" type="ORF">A2527_03835</name>
</gene>
<feature type="transmembrane region" description="Helical" evidence="1">
    <location>
        <begin position="6"/>
        <end position="25"/>
    </location>
</feature>
<evidence type="ECO:0000313" key="3">
    <source>
        <dbReference type="Proteomes" id="UP000178449"/>
    </source>
</evidence>
<keyword evidence="1" id="KW-1133">Transmembrane helix</keyword>
<keyword evidence="1" id="KW-0472">Membrane</keyword>
<keyword evidence="1" id="KW-0812">Transmembrane</keyword>
<proteinExistence type="predicted"/>
<comment type="caution">
    <text evidence="2">The sequence shown here is derived from an EMBL/GenBank/DDBJ whole genome shotgun (WGS) entry which is preliminary data.</text>
</comment>
<feature type="transmembrane region" description="Helical" evidence="1">
    <location>
        <begin position="71"/>
        <end position="102"/>
    </location>
</feature>
<name>A0A1F6GEZ8_9PROT</name>